<reference evidence="2 3" key="1">
    <citation type="submission" date="2019-06" db="EMBL/GenBank/DDBJ databases">
        <title>Sequencing the genomes of 1000 actinobacteria strains.</title>
        <authorList>
            <person name="Klenk H.-P."/>
        </authorList>
    </citation>
    <scope>NUCLEOTIDE SEQUENCE [LARGE SCALE GENOMIC DNA]</scope>
    <source>
        <strain evidence="2 3">DSM 18031</strain>
    </source>
</reference>
<keyword evidence="3" id="KW-1185">Reference proteome</keyword>
<proteinExistence type="predicted"/>
<organism evidence="2 3">
    <name type="scientific">Klugiella xanthotipulae</name>
    <dbReference type="NCBI Taxonomy" id="244735"/>
    <lineage>
        <taxon>Bacteria</taxon>
        <taxon>Bacillati</taxon>
        <taxon>Actinomycetota</taxon>
        <taxon>Actinomycetes</taxon>
        <taxon>Micrococcales</taxon>
        <taxon>Microbacteriaceae</taxon>
        <taxon>Klugiella</taxon>
    </lineage>
</organism>
<gene>
    <name evidence="2" type="ORF">FB466_2265</name>
</gene>
<evidence type="ECO:0000256" key="1">
    <source>
        <dbReference type="SAM" id="MobiDB-lite"/>
    </source>
</evidence>
<accession>A0A543HSJ9</accession>
<evidence type="ECO:0000313" key="3">
    <source>
        <dbReference type="Proteomes" id="UP000318331"/>
    </source>
</evidence>
<dbReference type="EMBL" id="VFPN01000003">
    <property type="protein sequence ID" value="TQM61316.1"/>
    <property type="molecule type" value="Genomic_DNA"/>
</dbReference>
<evidence type="ECO:0000313" key="2">
    <source>
        <dbReference type="EMBL" id="TQM61316.1"/>
    </source>
</evidence>
<dbReference type="AlphaFoldDB" id="A0A543HSJ9"/>
<protein>
    <submittedName>
        <fullName evidence="2">Uncharacterized protein</fullName>
    </submittedName>
</protein>
<dbReference type="Proteomes" id="UP000318331">
    <property type="component" value="Unassembled WGS sequence"/>
</dbReference>
<dbReference type="RefSeq" id="WP_141918449.1">
    <property type="nucleotide sequence ID" value="NZ_BAAAYS010000004.1"/>
</dbReference>
<comment type="caution">
    <text evidence="2">The sequence shown here is derived from an EMBL/GenBank/DDBJ whole genome shotgun (WGS) entry which is preliminary data.</text>
</comment>
<sequence>MSETPATLFAFRDDTGREEVLPINHPDTGFRQFTRFVKEAAAQEYSVEKTETGERLTIEPGRGLMTRFSGPDSSITEYLIDERPRLIGSARTFLKGGMHGAQPARRRSQTLAPRPR</sequence>
<feature type="region of interest" description="Disordered" evidence="1">
    <location>
        <begin position="94"/>
        <end position="116"/>
    </location>
</feature>
<name>A0A543HSJ9_9MICO</name>